<comment type="subcellular location">
    <subcellularLocation>
        <location evidence="1">Membrane</location>
        <topology evidence="1">Multi-pass membrane protein</topology>
    </subcellularLocation>
</comment>
<dbReference type="InterPro" id="IPR006042">
    <property type="entry name" value="Xan_ur_permease"/>
</dbReference>
<evidence type="ECO:0000256" key="3">
    <source>
        <dbReference type="ARBA" id="ARBA00022448"/>
    </source>
</evidence>
<dbReference type="PROSITE" id="PS01116">
    <property type="entry name" value="XANTH_URACIL_PERMASE"/>
    <property type="match status" value="1"/>
</dbReference>
<evidence type="ECO:0000313" key="10">
    <source>
        <dbReference type="Proteomes" id="UP000516046"/>
    </source>
</evidence>
<reference evidence="9 10" key="1">
    <citation type="submission" date="2020-08" db="EMBL/GenBank/DDBJ databases">
        <authorList>
            <person name="Ren C."/>
            <person name="Gu Y."/>
            <person name="Xu Y."/>
        </authorList>
    </citation>
    <scope>NUCLEOTIDE SEQUENCE [LARGE SCALE GENOMIC DNA]</scope>
    <source>
        <strain evidence="9 10">LBM18003</strain>
    </source>
</reference>
<dbReference type="EMBL" id="CP060696">
    <property type="protein sequence ID" value="QNO17275.1"/>
    <property type="molecule type" value="Genomic_DNA"/>
</dbReference>
<feature type="region of interest" description="Disordered" evidence="7">
    <location>
        <begin position="376"/>
        <end position="398"/>
    </location>
</feature>
<feature type="transmembrane region" description="Helical" evidence="8">
    <location>
        <begin position="346"/>
        <end position="365"/>
    </location>
</feature>
<feature type="transmembrane region" description="Helical" evidence="8">
    <location>
        <begin position="288"/>
        <end position="310"/>
    </location>
</feature>
<comment type="similarity">
    <text evidence="2">Belongs to the nucleobase:cation symporter-2 (NCS2) (TC 2.A.40) family.</text>
</comment>
<feature type="transmembrane region" description="Helical" evidence="8">
    <location>
        <begin position="181"/>
        <end position="199"/>
    </location>
</feature>
<dbReference type="InterPro" id="IPR006043">
    <property type="entry name" value="NCS2"/>
</dbReference>
<keyword evidence="3" id="KW-0813">Transport</keyword>
<feature type="transmembrane region" description="Helical" evidence="8">
    <location>
        <begin position="112"/>
        <end position="132"/>
    </location>
</feature>
<dbReference type="NCBIfam" id="NF007995">
    <property type="entry name" value="PRK10720.1"/>
    <property type="match status" value="1"/>
</dbReference>
<evidence type="ECO:0000256" key="5">
    <source>
        <dbReference type="ARBA" id="ARBA00022989"/>
    </source>
</evidence>
<dbReference type="Proteomes" id="UP000516046">
    <property type="component" value="Chromosome"/>
</dbReference>
<protein>
    <submittedName>
        <fullName evidence="9">Uracil permease</fullName>
    </submittedName>
</protein>
<dbReference type="GO" id="GO:0005886">
    <property type="term" value="C:plasma membrane"/>
    <property type="evidence" value="ECO:0007669"/>
    <property type="project" value="TreeGrafter"/>
</dbReference>
<keyword evidence="4 8" id="KW-0812">Transmembrane</keyword>
<keyword evidence="10" id="KW-1185">Reference proteome</keyword>
<dbReference type="NCBIfam" id="TIGR00801">
    <property type="entry name" value="ncs2"/>
    <property type="match status" value="1"/>
</dbReference>
<evidence type="ECO:0000256" key="2">
    <source>
        <dbReference type="ARBA" id="ARBA00008821"/>
    </source>
</evidence>
<feature type="transmembrane region" description="Helical" evidence="8">
    <location>
        <begin position="17"/>
        <end position="36"/>
    </location>
</feature>
<dbReference type="KEGG" id="caml:H6X83_09990"/>
<name>A0A7G9WF13_9FIRM</name>
<dbReference type="GO" id="GO:0042907">
    <property type="term" value="F:xanthine transmembrane transporter activity"/>
    <property type="evidence" value="ECO:0007669"/>
    <property type="project" value="TreeGrafter"/>
</dbReference>
<keyword evidence="6 8" id="KW-0472">Membrane</keyword>
<feature type="transmembrane region" description="Helical" evidence="8">
    <location>
        <begin position="256"/>
        <end position="276"/>
    </location>
</feature>
<dbReference type="Pfam" id="PF00860">
    <property type="entry name" value="Xan_ur_permease"/>
    <property type="match status" value="1"/>
</dbReference>
<evidence type="ECO:0000256" key="1">
    <source>
        <dbReference type="ARBA" id="ARBA00004141"/>
    </source>
</evidence>
<evidence type="ECO:0000256" key="7">
    <source>
        <dbReference type="SAM" id="MobiDB-lite"/>
    </source>
</evidence>
<evidence type="ECO:0000313" key="9">
    <source>
        <dbReference type="EMBL" id="QNO17275.1"/>
    </source>
</evidence>
<feature type="transmembrane region" description="Helical" evidence="8">
    <location>
        <begin position="322"/>
        <end position="340"/>
    </location>
</feature>
<evidence type="ECO:0000256" key="6">
    <source>
        <dbReference type="ARBA" id="ARBA00023136"/>
    </source>
</evidence>
<feature type="transmembrane region" description="Helical" evidence="8">
    <location>
        <begin position="70"/>
        <end position="92"/>
    </location>
</feature>
<dbReference type="PANTHER" id="PTHR42810:SF2">
    <property type="entry name" value="PURINE PERMEASE C1399.01C-RELATED"/>
    <property type="match status" value="1"/>
</dbReference>
<evidence type="ECO:0000256" key="8">
    <source>
        <dbReference type="SAM" id="Phobius"/>
    </source>
</evidence>
<dbReference type="AlphaFoldDB" id="A0A7G9WF13"/>
<evidence type="ECO:0000256" key="4">
    <source>
        <dbReference type="ARBA" id="ARBA00022692"/>
    </source>
</evidence>
<organism evidence="9 10">
    <name type="scientific">Caproicibacterium amylolyticum</name>
    <dbReference type="NCBI Taxonomy" id="2766537"/>
    <lineage>
        <taxon>Bacteria</taxon>
        <taxon>Bacillati</taxon>
        <taxon>Bacillota</taxon>
        <taxon>Clostridia</taxon>
        <taxon>Eubacteriales</taxon>
        <taxon>Oscillospiraceae</taxon>
        <taxon>Caproicibacterium</taxon>
    </lineage>
</organism>
<proteinExistence type="inferred from homology"/>
<feature type="transmembrane region" description="Helical" evidence="8">
    <location>
        <begin position="139"/>
        <end position="161"/>
    </location>
</feature>
<gene>
    <name evidence="9" type="primary">uraA</name>
    <name evidence="9" type="ORF">H6X83_09990</name>
</gene>
<sequence length="398" mass="41870">MNGVGTLIYILMTKGKAPAYLGSSFAYISPATVVIAGTGLGYAYALGGFVVTGALFCVVALIIKFCGTKWIDVILPPAAMGAVIALIGLELAKNAAEMGGLVLHGDYTKIDPRNVIVFLITLCVAVFGSVLFKKFLSVIPILIAIIVGYVAANCFGLVEWGKVAAAPVFAIPQFQLAKFDWHAISVILPATLVVVSEHIGHQIVTGKIIGRDLIKNPGLHRTLMGDGLSTMLSGLVGSVPTTTYGENIGVMAMTGVYSVWVIGGTAVISIIISFFGKVSAVIQEIPQPVMGGVSFLLYGMIATSGIRLLVEQKVDYSRSRNLAMTSVILVTGLSGAFIQINEVKLSGMSLGACVAMLMGIIFWAIDKFHAANDYDDEPQEEAEADSPIVASESANSSK</sequence>
<accession>A0A7G9WF13</accession>
<keyword evidence="5 8" id="KW-1133">Transmembrane helix</keyword>
<feature type="transmembrane region" description="Helical" evidence="8">
    <location>
        <begin position="42"/>
        <end position="63"/>
    </location>
</feature>
<dbReference type="PANTHER" id="PTHR42810">
    <property type="entry name" value="PURINE PERMEASE C1399.01C-RELATED"/>
    <property type="match status" value="1"/>
</dbReference>